<reference evidence="2" key="1">
    <citation type="journal article" date="2022" name="Mol. Ecol. Resour.">
        <title>The genomes of chicory, endive, great burdock and yacon provide insights into Asteraceae palaeo-polyploidization history and plant inulin production.</title>
        <authorList>
            <person name="Fan W."/>
            <person name="Wang S."/>
            <person name="Wang H."/>
            <person name="Wang A."/>
            <person name="Jiang F."/>
            <person name="Liu H."/>
            <person name="Zhao H."/>
            <person name="Xu D."/>
            <person name="Zhang Y."/>
        </authorList>
    </citation>
    <scope>NUCLEOTIDE SEQUENCE [LARGE SCALE GENOMIC DNA]</scope>
    <source>
        <strain evidence="2">cv. Niubang</strain>
    </source>
</reference>
<protein>
    <submittedName>
        <fullName evidence="1">Uncharacterized protein</fullName>
    </submittedName>
</protein>
<evidence type="ECO:0000313" key="2">
    <source>
        <dbReference type="Proteomes" id="UP001055879"/>
    </source>
</evidence>
<reference evidence="1 2" key="2">
    <citation type="journal article" date="2022" name="Mol. Ecol. Resour.">
        <title>The genomes of chicory, endive, great burdock and yacon provide insights into Asteraceae paleo-polyploidization history and plant inulin production.</title>
        <authorList>
            <person name="Fan W."/>
            <person name="Wang S."/>
            <person name="Wang H."/>
            <person name="Wang A."/>
            <person name="Jiang F."/>
            <person name="Liu H."/>
            <person name="Zhao H."/>
            <person name="Xu D."/>
            <person name="Zhang Y."/>
        </authorList>
    </citation>
    <scope>NUCLEOTIDE SEQUENCE [LARGE SCALE GENOMIC DNA]</scope>
    <source>
        <strain evidence="2">cv. Niubang</strain>
    </source>
</reference>
<dbReference type="EMBL" id="CM042049">
    <property type="protein sequence ID" value="KAI3746143.1"/>
    <property type="molecule type" value="Genomic_DNA"/>
</dbReference>
<proteinExistence type="predicted"/>
<dbReference type="Proteomes" id="UP001055879">
    <property type="component" value="Linkage Group LG03"/>
</dbReference>
<gene>
    <name evidence="1" type="ORF">L6452_08566</name>
</gene>
<sequence length="83" mass="9803">MQIYRDLLAWRWVGFGFLLLPNRYFASTNIPNGNSRYHHNSSRIQVQSTKERGSLPVIVVPYVSFAFRWRLFPFPEKEISLGE</sequence>
<accession>A0ACB9DI34</accession>
<evidence type="ECO:0000313" key="1">
    <source>
        <dbReference type="EMBL" id="KAI3746143.1"/>
    </source>
</evidence>
<organism evidence="1 2">
    <name type="scientific">Arctium lappa</name>
    <name type="common">Greater burdock</name>
    <name type="synonym">Lappa major</name>
    <dbReference type="NCBI Taxonomy" id="4217"/>
    <lineage>
        <taxon>Eukaryota</taxon>
        <taxon>Viridiplantae</taxon>
        <taxon>Streptophyta</taxon>
        <taxon>Embryophyta</taxon>
        <taxon>Tracheophyta</taxon>
        <taxon>Spermatophyta</taxon>
        <taxon>Magnoliopsida</taxon>
        <taxon>eudicotyledons</taxon>
        <taxon>Gunneridae</taxon>
        <taxon>Pentapetalae</taxon>
        <taxon>asterids</taxon>
        <taxon>campanulids</taxon>
        <taxon>Asterales</taxon>
        <taxon>Asteraceae</taxon>
        <taxon>Carduoideae</taxon>
        <taxon>Cardueae</taxon>
        <taxon>Arctiinae</taxon>
        <taxon>Arctium</taxon>
    </lineage>
</organism>
<keyword evidence="2" id="KW-1185">Reference proteome</keyword>
<name>A0ACB9DI34_ARCLA</name>
<comment type="caution">
    <text evidence="1">The sequence shown here is derived from an EMBL/GenBank/DDBJ whole genome shotgun (WGS) entry which is preliminary data.</text>
</comment>